<reference evidence="2 3" key="1">
    <citation type="submission" date="2017-07" db="EMBL/GenBank/DDBJ databases">
        <title>Genomes of Fischerella (Mastigocladus) sp. strains.</title>
        <authorList>
            <person name="Miller S.R."/>
        </authorList>
    </citation>
    <scope>NUCLEOTIDE SEQUENCE [LARGE SCALE GENOMIC DNA]</scope>
    <source>
        <strain evidence="2 3">CCMEE 5330</strain>
    </source>
</reference>
<dbReference type="PANTHER" id="PTHR34203:SF13">
    <property type="entry name" value="EXPRESSED PROTEIN"/>
    <property type="match status" value="1"/>
</dbReference>
<dbReference type="GO" id="GO:0008168">
    <property type="term" value="F:methyltransferase activity"/>
    <property type="evidence" value="ECO:0007669"/>
    <property type="project" value="UniProtKB-KW"/>
</dbReference>
<name>A0A2N6MPJ3_9CYAN</name>
<dbReference type="NCBIfam" id="TIGR01444">
    <property type="entry name" value="fkbM_fam"/>
    <property type="match status" value="1"/>
</dbReference>
<sequence length="278" mass="32024">MKRKNYKQVKLPNGKKIFCLNQHEVQVVYQEVKTYLKNGIELHEGDTVFDVGANIGLFTLLVDNLCNGHINVYAFEPIPEIFEVLHANITCLASKNLKSFAYGLSNQSKTATFSYYSRATIVSQVYPGFSKEERNQLKEKMLGNLQELPLAVSWIRWLPSFFRPFILDKKLAIGFQAKQVNCQLKTLSDVIREHNIQQIDLLKVDVEKSELDVLLGLDKDDWRKIKQIVVEAHNFESRLEKIIDLLKQNGLTEIVIEQEPILKGSDISIVYAFQHQDR</sequence>
<gene>
    <name evidence="2" type="ORF">CEN41_00640</name>
</gene>
<dbReference type="SUPFAM" id="SSF53335">
    <property type="entry name" value="S-adenosyl-L-methionine-dependent methyltransferases"/>
    <property type="match status" value="1"/>
</dbReference>
<evidence type="ECO:0000259" key="1">
    <source>
        <dbReference type="Pfam" id="PF05050"/>
    </source>
</evidence>
<dbReference type="Gene3D" id="3.40.50.150">
    <property type="entry name" value="Vaccinia Virus protein VP39"/>
    <property type="match status" value="1"/>
</dbReference>
<accession>A0A2N6MPJ3</accession>
<organism evidence="2 3">
    <name type="scientific">Fischerella thermalis CCMEE 5330</name>
    <dbReference type="NCBI Taxonomy" id="2019670"/>
    <lineage>
        <taxon>Bacteria</taxon>
        <taxon>Bacillati</taxon>
        <taxon>Cyanobacteriota</taxon>
        <taxon>Cyanophyceae</taxon>
        <taxon>Nostocales</taxon>
        <taxon>Hapalosiphonaceae</taxon>
        <taxon>Fischerella</taxon>
    </lineage>
</organism>
<dbReference type="PANTHER" id="PTHR34203">
    <property type="entry name" value="METHYLTRANSFERASE, FKBM FAMILY PROTEIN"/>
    <property type="match status" value="1"/>
</dbReference>
<dbReference type="InterPro" id="IPR029063">
    <property type="entry name" value="SAM-dependent_MTases_sf"/>
</dbReference>
<evidence type="ECO:0000313" key="2">
    <source>
        <dbReference type="EMBL" id="PMB48679.1"/>
    </source>
</evidence>
<keyword evidence="2" id="KW-0489">Methyltransferase</keyword>
<dbReference type="GO" id="GO:0032259">
    <property type="term" value="P:methylation"/>
    <property type="evidence" value="ECO:0007669"/>
    <property type="project" value="UniProtKB-KW"/>
</dbReference>
<dbReference type="EMBL" id="NMQI01000018">
    <property type="protein sequence ID" value="PMB48679.1"/>
    <property type="molecule type" value="Genomic_DNA"/>
</dbReference>
<protein>
    <submittedName>
        <fullName evidence="2">Methyltransferase</fullName>
    </submittedName>
</protein>
<dbReference type="Proteomes" id="UP000234966">
    <property type="component" value="Unassembled WGS sequence"/>
</dbReference>
<feature type="domain" description="Methyltransferase FkbM" evidence="1">
    <location>
        <begin position="50"/>
        <end position="250"/>
    </location>
</feature>
<dbReference type="RefSeq" id="WP_102206010.1">
    <property type="nucleotide sequence ID" value="NZ_NMQI01000018.1"/>
</dbReference>
<dbReference type="AlphaFoldDB" id="A0A2N6MPJ3"/>
<dbReference type="InterPro" id="IPR006342">
    <property type="entry name" value="FkbM_mtfrase"/>
</dbReference>
<evidence type="ECO:0000313" key="3">
    <source>
        <dbReference type="Proteomes" id="UP000234966"/>
    </source>
</evidence>
<keyword evidence="2" id="KW-0808">Transferase</keyword>
<dbReference type="Pfam" id="PF05050">
    <property type="entry name" value="Methyltransf_21"/>
    <property type="match status" value="1"/>
</dbReference>
<comment type="caution">
    <text evidence="2">The sequence shown here is derived from an EMBL/GenBank/DDBJ whole genome shotgun (WGS) entry which is preliminary data.</text>
</comment>
<proteinExistence type="predicted"/>
<dbReference type="InterPro" id="IPR052514">
    <property type="entry name" value="SAM-dependent_MTase"/>
</dbReference>